<dbReference type="InterPro" id="IPR036397">
    <property type="entry name" value="RNaseH_sf"/>
</dbReference>
<dbReference type="InterPro" id="IPR012337">
    <property type="entry name" value="RNaseH-like_sf"/>
</dbReference>
<comment type="cofactor">
    <cofactor evidence="5">
        <name>Mg(2+)</name>
        <dbReference type="ChEBI" id="CHEBI:18420"/>
    </cofactor>
    <text evidence="5">Binds two Mg(2+) per subunit. The active form of the enzyme binds two Mg(2+) ions in its active site. The first Mg(2+) forms only one salt bridge with the protein.</text>
</comment>
<comment type="subunit">
    <text evidence="5">Homodimer.</text>
</comment>
<feature type="site" description="Important for substrate binding and specificity" evidence="5">
    <location>
        <position position="126"/>
    </location>
</feature>
<evidence type="ECO:0000256" key="5">
    <source>
        <dbReference type="HAMAP-Rule" id="MF_00157"/>
    </source>
</evidence>
<feature type="site" description="Important for substrate binding and specificity" evidence="5">
    <location>
        <position position="79"/>
    </location>
</feature>
<feature type="binding site" evidence="5">
    <location>
        <position position="27"/>
    </location>
    <ligand>
        <name>Mg(2+)</name>
        <dbReference type="ChEBI" id="CHEBI:18420"/>
        <label>2</label>
        <note>catalytic</note>
    </ligand>
</feature>
<keyword evidence="8" id="KW-1185">Reference proteome</keyword>
<proteinExistence type="inferred from homology"/>
<keyword evidence="4 5" id="KW-0269">Exonuclease</keyword>
<organism evidence="7 8">
    <name type="scientific">Sinobacterium norvegicum</name>
    <dbReference type="NCBI Taxonomy" id="1641715"/>
    <lineage>
        <taxon>Bacteria</taxon>
        <taxon>Pseudomonadati</taxon>
        <taxon>Pseudomonadota</taxon>
        <taxon>Gammaproteobacteria</taxon>
        <taxon>Cellvibrionales</taxon>
        <taxon>Spongiibacteraceae</taxon>
        <taxon>Sinobacterium</taxon>
    </lineage>
</organism>
<name>A0ABN8EHC3_9GAMM</name>
<gene>
    <name evidence="5 7" type="primary">rnt</name>
    <name evidence="7" type="ORF">SIN8267_01808</name>
</gene>
<dbReference type="GO" id="GO:0016787">
    <property type="term" value="F:hydrolase activity"/>
    <property type="evidence" value="ECO:0007669"/>
    <property type="project" value="UniProtKB-KW"/>
</dbReference>
<comment type="caution">
    <text evidence="7">The sequence shown here is derived from an EMBL/GenBank/DDBJ whole genome shotgun (WGS) entry which is preliminary data.</text>
</comment>
<dbReference type="Gene3D" id="3.30.420.10">
    <property type="entry name" value="Ribonuclease H-like superfamily/Ribonuclease H"/>
    <property type="match status" value="1"/>
</dbReference>
<accession>A0ABN8EHC3</accession>
<evidence type="ECO:0000259" key="6">
    <source>
        <dbReference type="SMART" id="SM00479"/>
    </source>
</evidence>
<protein>
    <recommendedName>
        <fullName evidence="5">Ribonuclease T</fullName>
        <ecNumber evidence="5">3.1.13.-</ecNumber>
    </recommendedName>
    <alternativeName>
        <fullName evidence="5">Exoribonuclease T</fullName>
        <shortName evidence="5">RNase T</shortName>
    </alternativeName>
</protein>
<reference evidence="7" key="1">
    <citation type="submission" date="2021-12" db="EMBL/GenBank/DDBJ databases">
        <authorList>
            <person name="Rodrigo-Torres L."/>
            <person name="Arahal R. D."/>
            <person name="Lucena T."/>
        </authorList>
    </citation>
    <scope>NUCLEOTIDE SEQUENCE</scope>
    <source>
        <strain evidence="7">CECT 8267</strain>
    </source>
</reference>
<feature type="active site" description="Proton donor/acceptor" evidence="5">
    <location>
        <position position="183"/>
    </location>
</feature>
<feature type="binding site" evidence="5">
    <location>
        <position position="183"/>
    </location>
    <ligand>
        <name>Mg(2+)</name>
        <dbReference type="ChEBI" id="CHEBI:18420"/>
        <label>2</label>
        <note>catalytic</note>
    </ligand>
</feature>
<feature type="binding site" evidence="5">
    <location>
        <position position="25"/>
    </location>
    <ligand>
        <name>Mg(2+)</name>
        <dbReference type="ChEBI" id="CHEBI:18420"/>
        <label>2</label>
        <note>catalytic</note>
    </ligand>
</feature>
<dbReference type="PANTHER" id="PTHR30231:SF2">
    <property type="entry name" value="RIBONUCLEASE T"/>
    <property type="match status" value="1"/>
</dbReference>
<dbReference type="EMBL" id="CAKLPX010000001">
    <property type="protein sequence ID" value="CAH0991696.1"/>
    <property type="molecule type" value="Genomic_DNA"/>
</dbReference>
<keyword evidence="3 5" id="KW-0378">Hydrolase</keyword>
<comment type="function">
    <text evidence="5">Trims short 3' overhangs of a variety of RNA species, leaving a one or two nucleotide 3' overhang. Responsible for the end-turnover of tRNA: specifically removes the terminal AMP residue from uncharged tRNA (tRNA-C-C-A). Also appears to be involved in tRNA biosynthesis.</text>
</comment>
<dbReference type="InterPro" id="IPR013520">
    <property type="entry name" value="Ribonucl_H"/>
</dbReference>
<dbReference type="EC" id="3.1.13.-" evidence="5"/>
<evidence type="ECO:0000256" key="4">
    <source>
        <dbReference type="ARBA" id="ARBA00022839"/>
    </source>
</evidence>
<feature type="domain" description="Exonuclease" evidence="6">
    <location>
        <begin position="20"/>
        <end position="205"/>
    </location>
</feature>
<dbReference type="Pfam" id="PF00929">
    <property type="entry name" value="RNase_T"/>
    <property type="match status" value="1"/>
</dbReference>
<sequence length="222" mass="24775">MSDSKSANKTPMARRFRGFLPVIIDVETGGFNAQTDALLQIGATTLRMDNEGYLYKDSTYFYQVEPFKNANLEKAALDFTGIDPFHPLRGARPEDEVLKEFYQHIRKAVKDNGCTRAVLVGHNAHFDHNFMMAAAERCDIKRNPFHPFSCFDTATLAGFVLGQTVLAKACILAGIPFDNAAAHAADYDAERTAELFCLMVNRFKNIGGWDLAVRATKLQEND</sequence>
<keyword evidence="5" id="KW-0460">Magnesium</keyword>
<evidence type="ECO:0000313" key="8">
    <source>
        <dbReference type="Proteomes" id="UP000838100"/>
    </source>
</evidence>
<dbReference type="NCBIfam" id="TIGR01298">
    <property type="entry name" value="RNaseT"/>
    <property type="match status" value="1"/>
</dbReference>
<evidence type="ECO:0000256" key="2">
    <source>
        <dbReference type="ARBA" id="ARBA00022722"/>
    </source>
</evidence>
<evidence type="ECO:0000256" key="3">
    <source>
        <dbReference type="ARBA" id="ARBA00022801"/>
    </source>
</evidence>
<keyword evidence="5" id="KW-0479">Metal-binding</keyword>
<keyword evidence="2 5" id="KW-0540">Nuclease</keyword>
<dbReference type="InterPro" id="IPR005987">
    <property type="entry name" value="RNase_T"/>
</dbReference>
<dbReference type="SMART" id="SM00479">
    <property type="entry name" value="EXOIII"/>
    <property type="match status" value="1"/>
</dbReference>
<feature type="site" description="Important for substrate binding and specificity" evidence="5">
    <location>
        <position position="31"/>
    </location>
</feature>
<evidence type="ECO:0000256" key="1">
    <source>
        <dbReference type="ARBA" id="ARBA00022694"/>
    </source>
</evidence>
<feature type="site" description="Important for substrate binding and specificity" evidence="5">
    <location>
        <position position="148"/>
    </location>
</feature>
<evidence type="ECO:0000313" key="7">
    <source>
        <dbReference type="EMBL" id="CAH0991696.1"/>
    </source>
</evidence>
<dbReference type="Proteomes" id="UP000838100">
    <property type="component" value="Unassembled WGS sequence"/>
</dbReference>
<dbReference type="HAMAP" id="MF_00157">
    <property type="entry name" value="RNase_T"/>
    <property type="match status" value="1"/>
</dbReference>
<feature type="binding site" evidence="5">
    <location>
        <position position="25"/>
    </location>
    <ligand>
        <name>Mg(2+)</name>
        <dbReference type="ChEBI" id="CHEBI:18420"/>
        <label>1</label>
        <note>catalytic</note>
    </ligand>
</feature>
<dbReference type="PANTHER" id="PTHR30231">
    <property type="entry name" value="DNA POLYMERASE III SUBUNIT EPSILON"/>
    <property type="match status" value="1"/>
</dbReference>
<dbReference type="SUPFAM" id="SSF53098">
    <property type="entry name" value="Ribonuclease H-like"/>
    <property type="match status" value="1"/>
</dbReference>
<comment type="similarity">
    <text evidence="5">Belongs to the RNase T family.</text>
</comment>
<keyword evidence="1 5" id="KW-0819">tRNA processing</keyword>
<feature type="binding site" evidence="5">
    <location>
        <position position="188"/>
    </location>
    <ligand>
        <name>Mg(2+)</name>
        <dbReference type="ChEBI" id="CHEBI:18420"/>
        <label>2</label>
        <note>catalytic</note>
    </ligand>
</feature>